<evidence type="ECO:0000313" key="3">
    <source>
        <dbReference type="Proteomes" id="UP000734854"/>
    </source>
</evidence>
<dbReference type="Pfam" id="PF07028">
    <property type="entry name" value="DUF1319"/>
    <property type="match status" value="1"/>
</dbReference>
<keyword evidence="1" id="KW-0175">Coiled coil</keyword>
<organism evidence="2 3">
    <name type="scientific">Zingiber officinale</name>
    <name type="common">Ginger</name>
    <name type="synonym">Amomum zingiber</name>
    <dbReference type="NCBI Taxonomy" id="94328"/>
    <lineage>
        <taxon>Eukaryota</taxon>
        <taxon>Viridiplantae</taxon>
        <taxon>Streptophyta</taxon>
        <taxon>Embryophyta</taxon>
        <taxon>Tracheophyta</taxon>
        <taxon>Spermatophyta</taxon>
        <taxon>Magnoliopsida</taxon>
        <taxon>Liliopsida</taxon>
        <taxon>Zingiberales</taxon>
        <taxon>Zingiberaceae</taxon>
        <taxon>Zingiber</taxon>
    </lineage>
</organism>
<reference evidence="2 3" key="1">
    <citation type="submission" date="2020-08" db="EMBL/GenBank/DDBJ databases">
        <title>Plant Genome Project.</title>
        <authorList>
            <person name="Zhang R.-G."/>
        </authorList>
    </citation>
    <scope>NUCLEOTIDE SEQUENCE [LARGE SCALE GENOMIC DNA]</scope>
    <source>
        <tissue evidence="2">Rhizome</tissue>
    </source>
</reference>
<gene>
    <name evidence="2" type="ORF">ZIOFF_018473</name>
</gene>
<keyword evidence="3" id="KW-1185">Reference proteome</keyword>
<sequence>MSRRWEEAIEEWYSKSDTSNLEDLDLVETKPSTKELAHNLSDNLSVVYDRVCLSCRDHLKNFKTILEELEFLKKENQKTNKALVNLIKESYRDAVQATEEIEAPAIGFCRPAEYKEPTSSSGALLKQGNTQIQLLVQIQEKLLHIEERIAKLEAKKLTTTLPKEVIKEYDFQRRSHHEGKETYWYS</sequence>
<dbReference type="AlphaFoldDB" id="A0A8J5HQD6"/>
<comment type="caution">
    <text evidence="2">The sequence shown here is derived from an EMBL/GenBank/DDBJ whole genome shotgun (WGS) entry which is preliminary data.</text>
</comment>
<evidence type="ECO:0000256" key="1">
    <source>
        <dbReference type="SAM" id="Coils"/>
    </source>
</evidence>
<protein>
    <submittedName>
        <fullName evidence="2">Uncharacterized protein</fullName>
    </submittedName>
</protein>
<evidence type="ECO:0000313" key="2">
    <source>
        <dbReference type="EMBL" id="KAG6521357.1"/>
    </source>
</evidence>
<proteinExistence type="predicted"/>
<accession>A0A8J5HQD6</accession>
<feature type="coiled-coil region" evidence="1">
    <location>
        <begin position="62"/>
        <end position="89"/>
    </location>
</feature>
<dbReference type="Proteomes" id="UP000734854">
    <property type="component" value="Unassembled WGS sequence"/>
</dbReference>
<name>A0A8J5HQD6_ZINOF</name>
<dbReference type="EMBL" id="JACMSC010000005">
    <property type="protein sequence ID" value="KAG6521357.1"/>
    <property type="molecule type" value="Genomic_DNA"/>
</dbReference>
<dbReference type="InterPro" id="IPR010746">
    <property type="entry name" value="CYMV_Orf1"/>
</dbReference>